<accession>A0A8S1CS16</accession>
<keyword evidence="2" id="KW-0689">Ribosomal protein</keyword>
<feature type="domain" description="Ribosomal protein L9" evidence="6">
    <location>
        <begin position="90"/>
        <end position="133"/>
    </location>
</feature>
<dbReference type="Proteomes" id="UP000494165">
    <property type="component" value="Unassembled WGS sequence"/>
</dbReference>
<dbReference type="OrthoDB" id="5555409at2759"/>
<evidence type="ECO:0000259" key="6">
    <source>
        <dbReference type="Pfam" id="PF01281"/>
    </source>
</evidence>
<evidence type="ECO:0000256" key="5">
    <source>
        <dbReference type="ARBA" id="ARBA00035381"/>
    </source>
</evidence>
<dbReference type="AlphaFoldDB" id="A0A8S1CS16"/>
<organism evidence="7 8">
    <name type="scientific">Cloeon dipterum</name>
    <dbReference type="NCBI Taxonomy" id="197152"/>
    <lineage>
        <taxon>Eukaryota</taxon>
        <taxon>Metazoa</taxon>
        <taxon>Ecdysozoa</taxon>
        <taxon>Arthropoda</taxon>
        <taxon>Hexapoda</taxon>
        <taxon>Insecta</taxon>
        <taxon>Pterygota</taxon>
        <taxon>Palaeoptera</taxon>
        <taxon>Ephemeroptera</taxon>
        <taxon>Pisciforma</taxon>
        <taxon>Baetidae</taxon>
        <taxon>Cloeon</taxon>
    </lineage>
</organism>
<dbReference type="EMBL" id="CADEPI010000084">
    <property type="protein sequence ID" value="CAB3373346.1"/>
    <property type="molecule type" value="Genomic_DNA"/>
</dbReference>
<dbReference type="InterPro" id="IPR000244">
    <property type="entry name" value="Ribosomal_bL9"/>
</dbReference>
<dbReference type="InterPro" id="IPR009027">
    <property type="entry name" value="Ribosomal_bL9/RNase_H1_N"/>
</dbReference>
<protein>
    <recommendedName>
        <fullName evidence="4">Large ribosomal subunit protein bL9m</fullName>
    </recommendedName>
    <alternativeName>
        <fullName evidence="5">39S ribosomal protein L9, mitochondrial</fullName>
    </alternativeName>
</protein>
<proteinExistence type="inferred from homology"/>
<dbReference type="InterPro" id="IPR036935">
    <property type="entry name" value="Ribosomal_bL9_N_sf"/>
</dbReference>
<gene>
    <name evidence="7" type="ORF">CLODIP_2_CD13229</name>
</gene>
<dbReference type="GO" id="GO:0003735">
    <property type="term" value="F:structural constituent of ribosome"/>
    <property type="evidence" value="ECO:0007669"/>
    <property type="project" value="InterPro"/>
</dbReference>
<evidence type="ECO:0000256" key="2">
    <source>
        <dbReference type="ARBA" id="ARBA00022980"/>
    </source>
</evidence>
<evidence type="ECO:0000313" key="7">
    <source>
        <dbReference type="EMBL" id="CAB3373346.1"/>
    </source>
</evidence>
<sequence length="285" mass="32668">MNLAVTFSANMLKICSQFQNLRCAVAHQQLFNHPLSRAMSGSLSFRTVLLKRKHAIDLHQTGHKPKKLRGKHFIYQYVEDAPFKKEEPLEVILTQYVDGIGKKGEKVKLKRQFAYNNLLLPKLAVYANPENEALYGSSEASSEYEYSSKYAPKMVQYLSKSLVAITMNKEVPWTLEAWHIRACARKAGILIADDSCIEMPEKEISGPDLSLETKEFLVTVTINKKEKAKMRCRIHHWSTEPGDRIKAEYPWFKRAEPIFEEQAEELSSIPLPEYKALHKSAPDLK</sequence>
<evidence type="ECO:0000256" key="1">
    <source>
        <dbReference type="ARBA" id="ARBA00010605"/>
    </source>
</evidence>
<evidence type="ECO:0000256" key="4">
    <source>
        <dbReference type="ARBA" id="ARBA00035194"/>
    </source>
</evidence>
<dbReference type="Pfam" id="PF01281">
    <property type="entry name" value="Ribosomal_L9_N"/>
    <property type="match status" value="1"/>
</dbReference>
<name>A0A8S1CS16_9INSE</name>
<dbReference type="GO" id="GO:0006412">
    <property type="term" value="P:translation"/>
    <property type="evidence" value="ECO:0007669"/>
    <property type="project" value="InterPro"/>
</dbReference>
<dbReference type="GO" id="GO:1990904">
    <property type="term" value="C:ribonucleoprotein complex"/>
    <property type="evidence" value="ECO:0007669"/>
    <property type="project" value="UniProtKB-KW"/>
</dbReference>
<dbReference type="InterPro" id="IPR020070">
    <property type="entry name" value="Ribosomal_bL9_N"/>
</dbReference>
<dbReference type="Gene3D" id="3.40.5.10">
    <property type="entry name" value="Ribosomal protein L9, N-terminal domain"/>
    <property type="match status" value="1"/>
</dbReference>
<evidence type="ECO:0000313" key="8">
    <source>
        <dbReference type="Proteomes" id="UP000494165"/>
    </source>
</evidence>
<dbReference type="PANTHER" id="PTHR21368">
    <property type="entry name" value="50S RIBOSOMAL PROTEIN L9"/>
    <property type="match status" value="1"/>
</dbReference>
<keyword evidence="3" id="KW-0687">Ribonucleoprotein</keyword>
<reference evidence="7 8" key="1">
    <citation type="submission" date="2020-04" db="EMBL/GenBank/DDBJ databases">
        <authorList>
            <person name="Alioto T."/>
            <person name="Alioto T."/>
            <person name="Gomez Garrido J."/>
        </authorList>
    </citation>
    <scope>NUCLEOTIDE SEQUENCE [LARGE SCALE GENOMIC DNA]</scope>
</reference>
<comment type="caution">
    <text evidence="7">The sequence shown here is derived from an EMBL/GenBank/DDBJ whole genome shotgun (WGS) entry which is preliminary data.</text>
</comment>
<comment type="similarity">
    <text evidence="1">Belongs to the bacterial ribosomal protein bL9 family.</text>
</comment>
<dbReference type="SUPFAM" id="SSF55658">
    <property type="entry name" value="L9 N-domain-like"/>
    <property type="match status" value="1"/>
</dbReference>
<keyword evidence="8" id="KW-1185">Reference proteome</keyword>
<dbReference type="GO" id="GO:0005840">
    <property type="term" value="C:ribosome"/>
    <property type="evidence" value="ECO:0007669"/>
    <property type="project" value="UniProtKB-KW"/>
</dbReference>
<evidence type="ECO:0000256" key="3">
    <source>
        <dbReference type="ARBA" id="ARBA00023274"/>
    </source>
</evidence>